<reference evidence="2" key="1">
    <citation type="journal article" date="2022" name="bioRxiv">
        <title>Sequencing and chromosome-scale assembly of the giantPleurodeles waltlgenome.</title>
        <authorList>
            <person name="Brown T."/>
            <person name="Elewa A."/>
            <person name="Iarovenko S."/>
            <person name="Subramanian E."/>
            <person name="Araus A.J."/>
            <person name="Petzold A."/>
            <person name="Susuki M."/>
            <person name="Suzuki K.-i.T."/>
            <person name="Hayashi T."/>
            <person name="Toyoda A."/>
            <person name="Oliveira C."/>
            <person name="Osipova E."/>
            <person name="Leigh N.D."/>
            <person name="Simon A."/>
            <person name="Yun M.H."/>
        </authorList>
    </citation>
    <scope>NUCLEOTIDE SEQUENCE</scope>
    <source>
        <strain evidence="2">20211129_DDA</strain>
        <tissue evidence="2">Liver</tissue>
    </source>
</reference>
<evidence type="ECO:0000313" key="2">
    <source>
        <dbReference type="EMBL" id="KAJ1168743.1"/>
    </source>
</evidence>
<evidence type="ECO:0000256" key="1">
    <source>
        <dbReference type="SAM" id="MobiDB-lite"/>
    </source>
</evidence>
<dbReference type="AlphaFoldDB" id="A0AAV7SXX0"/>
<name>A0AAV7SXX0_PLEWA</name>
<protein>
    <submittedName>
        <fullName evidence="2">Uncharacterized protein</fullName>
    </submittedName>
</protein>
<accession>A0AAV7SXX0</accession>
<feature type="compositionally biased region" description="Polar residues" evidence="1">
    <location>
        <begin position="129"/>
        <end position="150"/>
    </location>
</feature>
<comment type="caution">
    <text evidence="2">The sequence shown here is derived from an EMBL/GenBank/DDBJ whole genome shotgun (WGS) entry which is preliminary data.</text>
</comment>
<feature type="region of interest" description="Disordered" evidence="1">
    <location>
        <begin position="116"/>
        <end position="150"/>
    </location>
</feature>
<evidence type="ECO:0000313" key="3">
    <source>
        <dbReference type="Proteomes" id="UP001066276"/>
    </source>
</evidence>
<keyword evidence="3" id="KW-1185">Reference proteome</keyword>
<organism evidence="2 3">
    <name type="scientific">Pleurodeles waltl</name>
    <name type="common">Iberian ribbed newt</name>
    <dbReference type="NCBI Taxonomy" id="8319"/>
    <lineage>
        <taxon>Eukaryota</taxon>
        <taxon>Metazoa</taxon>
        <taxon>Chordata</taxon>
        <taxon>Craniata</taxon>
        <taxon>Vertebrata</taxon>
        <taxon>Euteleostomi</taxon>
        <taxon>Amphibia</taxon>
        <taxon>Batrachia</taxon>
        <taxon>Caudata</taxon>
        <taxon>Salamandroidea</taxon>
        <taxon>Salamandridae</taxon>
        <taxon>Pleurodelinae</taxon>
        <taxon>Pleurodeles</taxon>
    </lineage>
</organism>
<proteinExistence type="predicted"/>
<dbReference type="Proteomes" id="UP001066276">
    <property type="component" value="Chromosome 4_1"/>
</dbReference>
<gene>
    <name evidence="2" type="ORF">NDU88_000657</name>
</gene>
<sequence>MFPPQGAPPRSPAPSVTLLPFGLDHPGGRLLLSTKVAPPVQSPASSARCGRGLAHAPGGIAPMSLIPASYSLAVAPGDPQSAGPTVVRTDLRAARFLLWARQPAPLRRRAASTVFNAPTGAPAARPQAVPSTTQGSARSAANSRPQLHGA</sequence>
<dbReference type="EMBL" id="JANPWB010000007">
    <property type="protein sequence ID" value="KAJ1168743.1"/>
    <property type="molecule type" value="Genomic_DNA"/>
</dbReference>